<organism evidence="1 2">
    <name type="scientific">Thalassotalea psychrophila</name>
    <dbReference type="NCBI Taxonomy" id="3065647"/>
    <lineage>
        <taxon>Bacteria</taxon>
        <taxon>Pseudomonadati</taxon>
        <taxon>Pseudomonadota</taxon>
        <taxon>Gammaproteobacteria</taxon>
        <taxon>Alteromonadales</taxon>
        <taxon>Colwelliaceae</taxon>
        <taxon>Thalassotalea</taxon>
    </lineage>
</organism>
<keyword evidence="2" id="KW-1185">Reference proteome</keyword>
<evidence type="ECO:0000313" key="1">
    <source>
        <dbReference type="EMBL" id="WNC71389.1"/>
    </source>
</evidence>
<reference evidence="2" key="1">
    <citation type="submission" date="2023-09" db="EMBL/GenBank/DDBJ databases">
        <authorList>
            <person name="Zhang C."/>
        </authorList>
    </citation>
    <scope>NUCLEOTIDE SEQUENCE [LARGE SCALE GENOMIC DNA]</scope>
    <source>
        <strain evidence="2">SQ149</strain>
    </source>
</reference>
<dbReference type="EMBL" id="CP134145">
    <property type="protein sequence ID" value="WNC71389.1"/>
    <property type="molecule type" value="Genomic_DNA"/>
</dbReference>
<proteinExistence type="predicted"/>
<protein>
    <submittedName>
        <fullName evidence="1">Uncharacterized protein</fullName>
    </submittedName>
</protein>
<sequence length="89" mass="10454">MISKNDKNITILESHAAPERLWLSLQRRIPAAKYTRVINTKRISLAAREDKITPLNKKKTARQQMLIAKYRSELSKPLKQKRDFINCTY</sequence>
<gene>
    <name evidence="1" type="ORF">RGQ13_14825</name>
</gene>
<dbReference type="Proteomes" id="UP001258994">
    <property type="component" value="Chromosome"/>
</dbReference>
<accession>A0ABY9TUM5</accession>
<name>A0ABY9TUM5_9GAMM</name>
<evidence type="ECO:0000313" key="2">
    <source>
        <dbReference type="Proteomes" id="UP001258994"/>
    </source>
</evidence>
<dbReference type="RefSeq" id="WP_348390523.1">
    <property type="nucleotide sequence ID" value="NZ_CP134145.1"/>
</dbReference>